<dbReference type="InterPro" id="IPR050109">
    <property type="entry name" value="HTH-type_TetR-like_transc_reg"/>
</dbReference>
<dbReference type="InterPro" id="IPR009057">
    <property type="entry name" value="Homeodomain-like_sf"/>
</dbReference>
<dbReference type="EMBL" id="RKMH01000003">
    <property type="protein sequence ID" value="RPA65295.1"/>
    <property type="molecule type" value="Genomic_DNA"/>
</dbReference>
<reference evidence="6 7" key="1">
    <citation type="submission" date="2018-11" db="EMBL/GenBank/DDBJ databases">
        <title>Draft genome sequence of Gordonia sp. RS15-1S isolated from rice stems.</title>
        <authorList>
            <person name="Muangham S."/>
        </authorList>
    </citation>
    <scope>NUCLEOTIDE SEQUENCE [LARGE SCALE GENOMIC DNA]</scope>
    <source>
        <strain evidence="6 7">RS15-1S</strain>
    </source>
</reference>
<dbReference type="InterPro" id="IPR036271">
    <property type="entry name" value="Tet_transcr_reg_TetR-rel_C_sf"/>
</dbReference>
<proteinExistence type="predicted"/>
<feature type="DNA-binding region" description="H-T-H motif" evidence="4">
    <location>
        <begin position="38"/>
        <end position="57"/>
    </location>
</feature>
<organism evidence="6 7">
    <name type="scientific">Gordonia oryzae</name>
    <dbReference type="NCBI Taxonomy" id="2487349"/>
    <lineage>
        <taxon>Bacteria</taxon>
        <taxon>Bacillati</taxon>
        <taxon>Actinomycetota</taxon>
        <taxon>Actinomycetes</taxon>
        <taxon>Mycobacteriales</taxon>
        <taxon>Gordoniaceae</taxon>
        <taxon>Gordonia</taxon>
    </lineage>
</organism>
<dbReference type="Pfam" id="PF16859">
    <property type="entry name" value="TetR_C_11"/>
    <property type="match status" value="1"/>
</dbReference>
<name>A0A3N4GSP3_9ACTN</name>
<dbReference type="Gene3D" id="1.10.357.10">
    <property type="entry name" value="Tetracycline Repressor, domain 2"/>
    <property type="match status" value="1"/>
</dbReference>
<dbReference type="InterPro" id="IPR001647">
    <property type="entry name" value="HTH_TetR"/>
</dbReference>
<comment type="caution">
    <text evidence="6">The sequence shown here is derived from an EMBL/GenBank/DDBJ whole genome shotgun (WGS) entry which is preliminary data.</text>
</comment>
<evidence type="ECO:0000259" key="5">
    <source>
        <dbReference type="PROSITE" id="PS50977"/>
    </source>
</evidence>
<gene>
    <name evidence="6" type="ORF">EF294_05550</name>
</gene>
<keyword evidence="7" id="KW-1185">Reference proteome</keyword>
<dbReference type="PROSITE" id="PS50977">
    <property type="entry name" value="HTH_TETR_2"/>
    <property type="match status" value="1"/>
</dbReference>
<dbReference type="Proteomes" id="UP000267536">
    <property type="component" value="Unassembled WGS sequence"/>
</dbReference>
<feature type="domain" description="HTH tetR-type" evidence="5">
    <location>
        <begin position="15"/>
        <end position="75"/>
    </location>
</feature>
<dbReference type="PANTHER" id="PTHR30055">
    <property type="entry name" value="HTH-TYPE TRANSCRIPTIONAL REGULATOR RUTR"/>
    <property type="match status" value="1"/>
</dbReference>
<dbReference type="GO" id="GO:0000976">
    <property type="term" value="F:transcription cis-regulatory region binding"/>
    <property type="evidence" value="ECO:0007669"/>
    <property type="project" value="TreeGrafter"/>
</dbReference>
<dbReference type="AlphaFoldDB" id="A0A3N4GSP3"/>
<protein>
    <submittedName>
        <fullName evidence="6">TetR/AcrR family transcriptional regulator</fullName>
    </submittedName>
</protein>
<dbReference type="PRINTS" id="PR00455">
    <property type="entry name" value="HTHTETR"/>
</dbReference>
<evidence type="ECO:0000313" key="7">
    <source>
        <dbReference type="Proteomes" id="UP000267536"/>
    </source>
</evidence>
<dbReference type="InterPro" id="IPR011075">
    <property type="entry name" value="TetR_C"/>
</dbReference>
<sequence>MALEERAKPTRRRGAELEAAILDAAWDQLCDRGYGGLTFEAVAERAGTSRPVLYRRWTDRADLVRAVIRRRGELATPALADTGTLRGDLLAALRDANHNRSNFLVMLSAALGEFYAETGDTPRDLRAVLIGERYSAVEAILDRAVARGEVDPTRLTSRVVAVPFDLYRHEVMMTLAPVADQTLEEIVDEVFLPLVTPDPG</sequence>
<dbReference type="Gene3D" id="1.10.10.60">
    <property type="entry name" value="Homeodomain-like"/>
    <property type="match status" value="1"/>
</dbReference>
<evidence type="ECO:0000256" key="1">
    <source>
        <dbReference type="ARBA" id="ARBA00023015"/>
    </source>
</evidence>
<evidence type="ECO:0000256" key="2">
    <source>
        <dbReference type="ARBA" id="ARBA00023125"/>
    </source>
</evidence>
<dbReference type="SUPFAM" id="SSF48498">
    <property type="entry name" value="Tetracyclin repressor-like, C-terminal domain"/>
    <property type="match status" value="1"/>
</dbReference>
<evidence type="ECO:0000256" key="4">
    <source>
        <dbReference type="PROSITE-ProRule" id="PRU00335"/>
    </source>
</evidence>
<accession>A0A3N4GSP3</accession>
<dbReference type="OrthoDB" id="9796019at2"/>
<keyword evidence="3" id="KW-0804">Transcription</keyword>
<dbReference type="Pfam" id="PF00440">
    <property type="entry name" value="TetR_N"/>
    <property type="match status" value="1"/>
</dbReference>
<evidence type="ECO:0000313" key="6">
    <source>
        <dbReference type="EMBL" id="RPA65295.1"/>
    </source>
</evidence>
<dbReference type="SUPFAM" id="SSF46689">
    <property type="entry name" value="Homeodomain-like"/>
    <property type="match status" value="1"/>
</dbReference>
<dbReference type="RefSeq" id="WP_123926438.1">
    <property type="nucleotide sequence ID" value="NZ_JBPSDP010000003.1"/>
</dbReference>
<dbReference type="GO" id="GO:0003700">
    <property type="term" value="F:DNA-binding transcription factor activity"/>
    <property type="evidence" value="ECO:0007669"/>
    <property type="project" value="TreeGrafter"/>
</dbReference>
<keyword evidence="1" id="KW-0805">Transcription regulation</keyword>
<dbReference type="PANTHER" id="PTHR30055:SF148">
    <property type="entry name" value="TETR-FAMILY TRANSCRIPTIONAL REGULATOR"/>
    <property type="match status" value="1"/>
</dbReference>
<evidence type="ECO:0000256" key="3">
    <source>
        <dbReference type="ARBA" id="ARBA00023163"/>
    </source>
</evidence>
<keyword evidence="2 4" id="KW-0238">DNA-binding</keyword>